<feature type="chain" id="PRO_5012249720" evidence="1">
    <location>
        <begin position="16"/>
        <end position="177"/>
    </location>
</feature>
<dbReference type="InterPro" id="IPR001304">
    <property type="entry name" value="C-type_lectin-like"/>
</dbReference>
<dbReference type="AlphaFoldDB" id="A0A1D2M3K1"/>
<dbReference type="InterPro" id="IPR016187">
    <property type="entry name" value="CTDL_fold"/>
</dbReference>
<keyword evidence="1" id="KW-0732">Signal</keyword>
<dbReference type="Pfam" id="PF00059">
    <property type="entry name" value="Lectin_C"/>
    <property type="match status" value="1"/>
</dbReference>
<reference evidence="3 4" key="1">
    <citation type="journal article" date="2016" name="Genome Biol. Evol.">
        <title>Gene Family Evolution Reflects Adaptation to Soil Environmental Stressors in the Genome of the Collembolan Orchesella cincta.</title>
        <authorList>
            <person name="Faddeeva-Vakhrusheva A."/>
            <person name="Derks M.F."/>
            <person name="Anvar S.Y."/>
            <person name="Agamennone V."/>
            <person name="Suring W."/>
            <person name="Smit S."/>
            <person name="van Straalen N.M."/>
            <person name="Roelofs D."/>
        </authorList>
    </citation>
    <scope>NUCLEOTIDE SEQUENCE [LARGE SCALE GENOMIC DNA]</scope>
    <source>
        <tissue evidence="3">Mixed pool</tissue>
    </source>
</reference>
<keyword evidence="4" id="KW-1185">Reference proteome</keyword>
<dbReference type="CDD" id="cd00037">
    <property type="entry name" value="CLECT"/>
    <property type="match status" value="1"/>
</dbReference>
<protein>
    <submittedName>
        <fullName evidence="3">C-type lectin domain family 4 member M</fullName>
    </submittedName>
</protein>
<organism evidence="3 4">
    <name type="scientific">Orchesella cincta</name>
    <name type="common">Springtail</name>
    <name type="synonym">Podura cincta</name>
    <dbReference type="NCBI Taxonomy" id="48709"/>
    <lineage>
        <taxon>Eukaryota</taxon>
        <taxon>Metazoa</taxon>
        <taxon>Ecdysozoa</taxon>
        <taxon>Arthropoda</taxon>
        <taxon>Hexapoda</taxon>
        <taxon>Collembola</taxon>
        <taxon>Entomobryomorpha</taxon>
        <taxon>Entomobryoidea</taxon>
        <taxon>Orchesellidae</taxon>
        <taxon>Orchesellinae</taxon>
        <taxon>Orchesella</taxon>
    </lineage>
</organism>
<evidence type="ECO:0000256" key="1">
    <source>
        <dbReference type="SAM" id="SignalP"/>
    </source>
</evidence>
<proteinExistence type="predicted"/>
<sequence>MKVLLLVVFVQVVRAASSNHPTNDGPASLNHSANDGAAKGGGIINMINLGNVDGKSYFYENTRLNWTDSQAYCREFGMELAVITTEEQFAFLKSKYNSTTFNNWYWIGATDSKQLSALHWSLTNSEIILPSGITWEHHGPNYMQCGTYYYYYNGGPQYIQSYACSIVASSIGTLCET</sequence>
<dbReference type="EMBL" id="LJIJ01005075">
    <property type="protein sequence ID" value="ODM87555.1"/>
    <property type="molecule type" value="Genomic_DNA"/>
</dbReference>
<dbReference type="GO" id="GO:0030246">
    <property type="term" value="F:carbohydrate binding"/>
    <property type="evidence" value="ECO:0007669"/>
    <property type="project" value="UniProtKB-KW"/>
</dbReference>
<evidence type="ECO:0000313" key="4">
    <source>
        <dbReference type="Proteomes" id="UP000094527"/>
    </source>
</evidence>
<accession>A0A1D2M3K1</accession>
<feature type="signal peptide" evidence="1">
    <location>
        <begin position="1"/>
        <end position="15"/>
    </location>
</feature>
<name>A0A1D2M3K1_ORCCI</name>
<feature type="domain" description="C-type lectin" evidence="2">
    <location>
        <begin position="52"/>
        <end position="165"/>
    </location>
</feature>
<gene>
    <name evidence="3" type="ORF">Ocin01_19127</name>
</gene>
<dbReference type="PROSITE" id="PS50041">
    <property type="entry name" value="C_TYPE_LECTIN_2"/>
    <property type="match status" value="1"/>
</dbReference>
<dbReference type="Gene3D" id="3.10.100.10">
    <property type="entry name" value="Mannose-Binding Protein A, subunit A"/>
    <property type="match status" value="1"/>
</dbReference>
<dbReference type="SUPFAM" id="SSF56436">
    <property type="entry name" value="C-type lectin-like"/>
    <property type="match status" value="1"/>
</dbReference>
<evidence type="ECO:0000313" key="3">
    <source>
        <dbReference type="EMBL" id="ODM87555.1"/>
    </source>
</evidence>
<keyword evidence="3" id="KW-0430">Lectin</keyword>
<dbReference type="OrthoDB" id="6746664at2759"/>
<dbReference type="InterPro" id="IPR016186">
    <property type="entry name" value="C-type_lectin-like/link_sf"/>
</dbReference>
<dbReference type="Proteomes" id="UP000094527">
    <property type="component" value="Unassembled WGS sequence"/>
</dbReference>
<evidence type="ECO:0000259" key="2">
    <source>
        <dbReference type="PROSITE" id="PS50041"/>
    </source>
</evidence>
<comment type="caution">
    <text evidence="3">The sequence shown here is derived from an EMBL/GenBank/DDBJ whole genome shotgun (WGS) entry which is preliminary data.</text>
</comment>